<dbReference type="EMBL" id="VXIV02002742">
    <property type="protein sequence ID" value="KAF6023235.1"/>
    <property type="molecule type" value="Genomic_DNA"/>
</dbReference>
<dbReference type="GO" id="GO:0003676">
    <property type="term" value="F:nucleic acid binding"/>
    <property type="evidence" value="ECO:0007669"/>
    <property type="project" value="UniProtKB-UniRule"/>
</dbReference>
<feature type="domain" description="WW" evidence="3">
    <location>
        <begin position="368"/>
        <end position="402"/>
    </location>
</feature>
<name>A0A7J7JB12_BUGNE</name>
<feature type="signal peptide" evidence="2">
    <location>
        <begin position="1"/>
        <end position="27"/>
    </location>
</feature>
<keyword evidence="2" id="KW-0732">Signal</keyword>
<dbReference type="PANTHER" id="PTHR16121:SF0">
    <property type="entry name" value="CAP-SPECIFIC MRNA (NUCLEOSIDE-2'-O-)-METHYLTRANSFERASE 1"/>
    <property type="match status" value="1"/>
</dbReference>
<evidence type="ECO:0000259" key="3">
    <source>
        <dbReference type="PROSITE" id="PS50020"/>
    </source>
</evidence>
<gene>
    <name evidence="4" type="ORF">EB796_018467</name>
</gene>
<accession>A0A7J7JB12</accession>
<comment type="function">
    <text evidence="1">S-adenosyl-L-methionine-dependent methyltransferase that mediates RNA cap1 2'-O-ribose methylation to the 5'-cap structure of RNAs. Methylates the ribose of the first nucleotide of a m(7)GpppG-capped mRNA to produce m(7)GpppNmp (cap1).</text>
</comment>
<keyword evidence="1" id="KW-0489">Methyltransferase</keyword>
<organism evidence="4 5">
    <name type="scientific">Bugula neritina</name>
    <name type="common">Brown bryozoan</name>
    <name type="synonym">Sertularia neritina</name>
    <dbReference type="NCBI Taxonomy" id="10212"/>
    <lineage>
        <taxon>Eukaryota</taxon>
        <taxon>Metazoa</taxon>
        <taxon>Spiralia</taxon>
        <taxon>Lophotrochozoa</taxon>
        <taxon>Bryozoa</taxon>
        <taxon>Gymnolaemata</taxon>
        <taxon>Cheilostomatida</taxon>
        <taxon>Flustrina</taxon>
        <taxon>Buguloidea</taxon>
        <taxon>Bugulidae</taxon>
        <taxon>Bugula</taxon>
    </lineage>
</organism>
<keyword evidence="1" id="KW-0506">mRNA capping</keyword>
<keyword evidence="1" id="KW-0539">Nucleus</keyword>
<dbReference type="PANTHER" id="PTHR16121">
    <property type="entry name" value="CAP-SPECIFIC MRNA (NUCLEOSIDE-2'-O-)-METHYLTRANSFERASE 1-RELATED"/>
    <property type="match status" value="1"/>
</dbReference>
<protein>
    <recommendedName>
        <fullName evidence="1">Cap-specific mRNA (nucleoside-2'-O-)-methyltransferase 1</fullName>
        <ecNumber evidence="1">2.1.1.57</ecNumber>
    </recommendedName>
    <alternativeName>
        <fullName evidence="1">Cap1 2'O-ribose methyltransferase 1</fullName>
    </alternativeName>
</protein>
<comment type="catalytic activity">
    <reaction evidence="1">
        <text>a 5'-end (N(7)-methyl 5'-triphosphoguanosine)-ribonucleoside in mRNA + S-adenosyl-L-methionine = a 5'-end (N(7)-methyl 5'-triphosphoguanosine)-(2'-O-methyl-ribonucleoside) in mRNA + S-adenosyl-L-homocysteine + H(+)</text>
        <dbReference type="Rhea" id="RHEA:67020"/>
        <dbReference type="Rhea" id="RHEA-COMP:17167"/>
        <dbReference type="Rhea" id="RHEA-COMP:17168"/>
        <dbReference type="ChEBI" id="CHEBI:15378"/>
        <dbReference type="ChEBI" id="CHEBI:57856"/>
        <dbReference type="ChEBI" id="CHEBI:59789"/>
        <dbReference type="ChEBI" id="CHEBI:156461"/>
        <dbReference type="ChEBI" id="CHEBI:167609"/>
        <dbReference type="EC" id="2.1.1.57"/>
    </reaction>
</comment>
<dbReference type="Proteomes" id="UP000593567">
    <property type="component" value="Unassembled WGS sequence"/>
</dbReference>
<keyword evidence="1" id="KW-0949">S-adenosyl-L-methionine</keyword>
<comment type="subcellular location">
    <subcellularLocation>
        <location evidence="1">Nucleus</location>
    </subcellularLocation>
</comment>
<evidence type="ECO:0000313" key="4">
    <source>
        <dbReference type="EMBL" id="KAF6023235.1"/>
    </source>
</evidence>
<comment type="caution">
    <text evidence="4">The sequence shown here is derived from an EMBL/GenBank/DDBJ whole genome shotgun (WGS) entry which is preliminary data.</text>
</comment>
<dbReference type="GO" id="GO:0016556">
    <property type="term" value="P:mRNA modification"/>
    <property type="evidence" value="ECO:0007669"/>
    <property type="project" value="UniProtKB-UniRule"/>
</dbReference>
<dbReference type="Gene3D" id="3.40.50.12760">
    <property type="match status" value="1"/>
</dbReference>
<dbReference type="EC" id="2.1.1.57" evidence="1"/>
<dbReference type="GO" id="GO:0005737">
    <property type="term" value="C:cytoplasm"/>
    <property type="evidence" value="ECO:0007669"/>
    <property type="project" value="TreeGrafter"/>
</dbReference>
<proteinExistence type="predicted"/>
<dbReference type="OrthoDB" id="10251234at2759"/>
<dbReference type="PROSITE" id="PS50020">
    <property type="entry name" value="WW_DOMAIN_2"/>
    <property type="match status" value="1"/>
</dbReference>
<dbReference type="GO" id="GO:0032259">
    <property type="term" value="P:methylation"/>
    <property type="evidence" value="ECO:0007669"/>
    <property type="project" value="UniProtKB-KW"/>
</dbReference>
<evidence type="ECO:0000313" key="5">
    <source>
        <dbReference type="Proteomes" id="UP000593567"/>
    </source>
</evidence>
<reference evidence="4" key="1">
    <citation type="submission" date="2020-06" db="EMBL/GenBank/DDBJ databases">
        <title>Draft genome of Bugula neritina, a colonial animal packing powerful symbionts and potential medicines.</title>
        <authorList>
            <person name="Rayko M."/>
        </authorList>
    </citation>
    <scope>NUCLEOTIDE SEQUENCE [LARGE SCALE GENOMIC DNA]</scope>
    <source>
        <strain evidence="4">Kwan_BN1</strain>
    </source>
</reference>
<dbReference type="AlphaFoldDB" id="A0A7J7JB12"/>
<sequence>MCMYYMYLVCTGWIFHALVCIMKPVTSRPANSERYIVCKGFRSEPGDVLRQYLTYVNLAFDDVHFGTTRHRKCIQHLVDLDTLKDDQEFYDYIYQSNCDLGQLQSLNLKKIQVFAKNANLRDERQTEIRTECLSIWDVPNELRSAPEKGDAGERVQRLLSHEPLTPLGECVPCDLDEIRKEVRSAYDYKVFVTGTLNMSTPPSLHYFYSMGRAHVFRWDGISNSSWKRVYSDDSSCPLQLDIPKDTLFVAEVLPELKGEGKGQRKMYALHIIDILFLYGEDWRKHSYNVRLETAKMFVSSITRTSRTRLSPIRVKQLYRIEEIPALLSNHLNFRLVKGCGSEPRLCYAADFHNHANCCHTFAGLHFVPYICKPWTMAYSQSQRQKYFYNIESKQSTYKSPGSAFSNSTYCMKNKLLLSSKNLSTRDKLVNLTAEMDEWIRSLMPWLH</sequence>
<dbReference type="GO" id="GO:0004483">
    <property type="term" value="F:methyltransferase cap1 activity"/>
    <property type="evidence" value="ECO:0007669"/>
    <property type="project" value="UniProtKB-UniRule"/>
</dbReference>
<evidence type="ECO:0000256" key="1">
    <source>
        <dbReference type="RuleBase" id="RU368012"/>
    </source>
</evidence>
<keyword evidence="1" id="KW-0507">mRNA processing</keyword>
<keyword evidence="5" id="KW-1185">Reference proteome</keyword>
<evidence type="ECO:0000256" key="2">
    <source>
        <dbReference type="SAM" id="SignalP"/>
    </source>
</evidence>
<dbReference type="InterPro" id="IPR001202">
    <property type="entry name" value="WW_dom"/>
</dbReference>
<dbReference type="InterPro" id="IPR050851">
    <property type="entry name" value="mRNA_Cap_2O-Ribose_MeTrfase"/>
</dbReference>
<dbReference type="GO" id="GO:0005634">
    <property type="term" value="C:nucleus"/>
    <property type="evidence" value="ECO:0007669"/>
    <property type="project" value="UniProtKB-SubCell"/>
</dbReference>
<keyword evidence="1" id="KW-0808">Transferase</keyword>
<feature type="chain" id="PRO_5029668329" description="Cap-specific mRNA (nucleoside-2'-O-)-methyltransferase 1" evidence="2">
    <location>
        <begin position="28"/>
        <end position="447"/>
    </location>
</feature>
<dbReference type="GO" id="GO:0006370">
    <property type="term" value="P:7-methylguanosine mRNA capping"/>
    <property type="evidence" value="ECO:0007669"/>
    <property type="project" value="UniProtKB-UniRule"/>
</dbReference>